<dbReference type="EMBL" id="STGY01000009">
    <property type="protein sequence ID" value="THV42971.1"/>
    <property type="molecule type" value="Genomic_DNA"/>
</dbReference>
<accession>A0A4S8QGW9</accession>
<reference evidence="3" key="1">
    <citation type="submission" date="2019-04" db="EMBL/GenBank/DDBJ databases">
        <title>Nocardioides xinjiangensis sp. nov.</title>
        <authorList>
            <person name="Liu S."/>
        </authorList>
    </citation>
    <scope>NUCLEOTIDE SEQUENCE [LARGE SCALE GENOMIC DNA]</scope>
    <source>
        <strain evidence="3">18</strain>
    </source>
</reference>
<evidence type="ECO:0000313" key="2">
    <source>
        <dbReference type="EMBL" id="THV42971.1"/>
    </source>
</evidence>
<organism evidence="2 3">
    <name type="scientific">Glycomyces buryatensis</name>
    <dbReference type="NCBI Taxonomy" id="2570927"/>
    <lineage>
        <taxon>Bacteria</taxon>
        <taxon>Bacillati</taxon>
        <taxon>Actinomycetota</taxon>
        <taxon>Actinomycetes</taxon>
        <taxon>Glycomycetales</taxon>
        <taxon>Glycomycetaceae</taxon>
        <taxon>Glycomyces</taxon>
    </lineage>
</organism>
<feature type="region of interest" description="Disordered" evidence="1">
    <location>
        <begin position="49"/>
        <end position="70"/>
    </location>
</feature>
<sequence length="111" mass="12226">MKRTVHAEGRVKRAIRLHFLAAAWISGRRLRFEPVPGQVRLRIVITGTPTDSSTGTGPKPEVLGSVTGLDTPTPKLTVSAPLHVEWATEHRDQILIEAARIWGVITRECEG</sequence>
<dbReference type="Proteomes" id="UP000308760">
    <property type="component" value="Unassembled WGS sequence"/>
</dbReference>
<name>A0A4S8QGW9_9ACTN</name>
<comment type="caution">
    <text evidence="2">The sequence shown here is derived from an EMBL/GenBank/DDBJ whole genome shotgun (WGS) entry which is preliminary data.</text>
</comment>
<dbReference type="RefSeq" id="WP_136533102.1">
    <property type="nucleotide sequence ID" value="NZ_STGY01000009.1"/>
</dbReference>
<dbReference type="OrthoDB" id="5222636at2"/>
<reference evidence="2 3" key="2">
    <citation type="submission" date="2019-05" db="EMBL/GenBank/DDBJ databases">
        <title>Glycomyces buryatensis sp. nov.</title>
        <authorList>
            <person name="Nikitina E."/>
        </authorList>
    </citation>
    <scope>NUCLEOTIDE SEQUENCE [LARGE SCALE GENOMIC DNA]</scope>
    <source>
        <strain evidence="2 3">18</strain>
    </source>
</reference>
<gene>
    <name evidence="2" type="ORF">FAB82_03185</name>
</gene>
<protein>
    <submittedName>
        <fullName evidence="2">Uncharacterized protein</fullName>
    </submittedName>
</protein>
<dbReference type="AlphaFoldDB" id="A0A4S8QGW9"/>
<evidence type="ECO:0000256" key="1">
    <source>
        <dbReference type="SAM" id="MobiDB-lite"/>
    </source>
</evidence>
<evidence type="ECO:0000313" key="3">
    <source>
        <dbReference type="Proteomes" id="UP000308760"/>
    </source>
</evidence>
<proteinExistence type="predicted"/>
<keyword evidence="3" id="KW-1185">Reference proteome</keyword>
<feature type="compositionally biased region" description="Low complexity" evidence="1">
    <location>
        <begin position="49"/>
        <end position="58"/>
    </location>
</feature>